<sequence>MKTFGVLRGRRRRGAEHISARRPRLLVGLLLQNHLEEARGNGTALRAGSLCLGIAKEPGAPSCVAQAASALRFAVMSPVSEEVGEENAVPAPSPPEESESVGEEKPKKENGEWCPQEASLASGNAEVPLVPSGLGATQGPPEKAAEQGEPPQGQQETAEPPEGGWGWFVMLASMWCNGTVFGIQNSCGILFKSLLSEFGDPNDKQLMFRTALVNSLSMGMIFFCSPIVSVFTNMFGCRKVAVVGAAVAFVGLLSSSFVRSLGPLYFTYGILFGSALFGYFIPYVHLLKHVKERIGEHVPDVTLLLCLGITSGIGRLIFGKIADYIPGAKKVYLQVISFLLIGLMSMMIPLCNSFEALIVVCLIMGLFDGCFISIMAPIAFELVGAHHVSEAIGFLLGLMSIPMTVGPPIAGKLRDHFGTYDVAFYLAGVPPIVGGAILCAIPWVHAKRKRKEQATPVNGETTEKMLEIKSFPVSDSFEKPSKESESVI</sequence>
<reference evidence="5 6" key="1">
    <citation type="journal article" date="2024" name="Proc. Natl. Acad. Sci. U.S.A.">
        <title>The genetic regulatory architecture and epigenomic basis for age-related changes in rattlesnake venom.</title>
        <authorList>
            <person name="Hogan M.P."/>
            <person name="Holding M.L."/>
            <person name="Nystrom G.S."/>
            <person name="Colston T.J."/>
            <person name="Bartlett D.A."/>
            <person name="Mason A.J."/>
            <person name="Ellsworth S.A."/>
            <person name="Rautsaw R.M."/>
            <person name="Lawrence K.C."/>
            <person name="Strickland J.L."/>
            <person name="He B."/>
            <person name="Fraser P."/>
            <person name="Margres M.J."/>
            <person name="Gilbert D.M."/>
            <person name="Gibbs H.L."/>
            <person name="Parkinson C.L."/>
            <person name="Rokyta D.R."/>
        </authorList>
    </citation>
    <scope>NUCLEOTIDE SEQUENCE [LARGE SCALE GENOMIC DNA]</scope>
    <source>
        <strain evidence="5">DRR0105</strain>
    </source>
</reference>
<dbReference type="Gene3D" id="1.20.1250.20">
    <property type="entry name" value="MFS general substrate transporter like domains"/>
    <property type="match status" value="1"/>
</dbReference>
<dbReference type="Pfam" id="PF07690">
    <property type="entry name" value="MFS_1"/>
    <property type="match status" value="1"/>
</dbReference>
<keyword evidence="6" id="KW-1185">Reference proteome</keyword>
<keyword evidence="3" id="KW-0812">Transmembrane</keyword>
<feature type="transmembrane region" description="Helical" evidence="3">
    <location>
        <begin position="331"/>
        <end position="350"/>
    </location>
</feature>
<dbReference type="InterPro" id="IPR011701">
    <property type="entry name" value="MFS"/>
</dbReference>
<evidence type="ECO:0000313" key="6">
    <source>
        <dbReference type="Proteomes" id="UP001474421"/>
    </source>
</evidence>
<dbReference type="InterPro" id="IPR036259">
    <property type="entry name" value="MFS_trans_sf"/>
</dbReference>
<evidence type="ECO:0000256" key="3">
    <source>
        <dbReference type="SAM" id="Phobius"/>
    </source>
</evidence>
<evidence type="ECO:0000256" key="2">
    <source>
        <dbReference type="SAM" id="MobiDB-lite"/>
    </source>
</evidence>
<dbReference type="EMBL" id="JAOTOJ010000001">
    <property type="protein sequence ID" value="KAK9411494.1"/>
    <property type="molecule type" value="Genomic_DNA"/>
</dbReference>
<feature type="region of interest" description="Disordered" evidence="2">
    <location>
        <begin position="84"/>
        <end position="114"/>
    </location>
</feature>
<feature type="transmembrane region" description="Helical" evidence="3">
    <location>
        <begin position="392"/>
        <end position="410"/>
    </location>
</feature>
<feature type="region of interest" description="Disordered" evidence="2">
    <location>
        <begin position="126"/>
        <end position="160"/>
    </location>
</feature>
<dbReference type="PANTHER" id="PTHR11360:SF119">
    <property type="entry name" value="MONOCARBOXYLATE TRANSPORTER 10"/>
    <property type="match status" value="1"/>
</dbReference>
<comment type="subcellular location">
    <subcellularLocation>
        <location evidence="1">Membrane</location>
        <topology evidence="1">Multi-pass membrane protein</topology>
    </subcellularLocation>
</comment>
<dbReference type="SUPFAM" id="SSF103473">
    <property type="entry name" value="MFS general substrate transporter"/>
    <property type="match status" value="2"/>
</dbReference>
<feature type="domain" description="Major facilitator superfamily (MFS) profile" evidence="4">
    <location>
        <begin position="240"/>
        <end position="488"/>
    </location>
</feature>
<accession>A0AAW1CAH3</accession>
<dbReference type="AlphaFoldDB" id="A0AAW1CAH3"/>
<comment type="caution">
    <text evidence="5">The sequence shown here is derived from an EMBL/GenBank/DDBJ whole genome shotgun (WGS) entry which is preliminary data.</text>
</comment>
<gene>
    <name evidence="5" type="ORF">NXF25_002669</name>
</gene>
<name>A0AAW1CAH3_CROAD</name>
<evidence type="ECO:0000313" key="5">
    <source>
        <dbReference type="EMBL" id="KAK9411494.1"/>
    </source>
</evidence>
<dbReference type="Proteomes" id="UP001474421">
    <property type="component" value="Unassembled WGS sequence"/>
</dbReference>
<feature type="transmembrane region" description="Helical" evidence="3">
    <location>
        <begin position="356"/>
        <end position="380"/>
    </location>
</feature>
<feature type="compositionally biased region" description="Basic and acidic residues" evidence="2">
    <location>
        <begin position="102"/>
        <end position="111"/>
    </location>
</feature>
<dbReference type="GO" id="GO:0016323">
    <property type="term" value="C:basolateral plasma membrane"/>
    <property type="evidence" value="ECO:0007669"/>
    <property type="project" value="TreeGrafter"/>
</dbReference>
<feature type="transmembrane region" description="Helical" evidence="3">
    <location>
        <begin position="301"/>
        <end position="319"/>
    </location>
</feature>
<protein>
    <submittedName>
        <fullName evidence="5">Monocarboxylate transporter 10</fullName>
    </submittedName>
</protein>
<keyword evidence="3" id="KW-0472">Membrane</keyword>
<dbReference type="PANTHER" id="PTHR11360">
    <property type="entry name" value="MONOCARBOXYLATE TRANSPORTER"/>
    <property type="match status" value="1"/>
</dbReference>
<feature type="transmembrane region" description="Helical" evidence="3">
    <location>
        <begin position="211"/>
        <end position="234"/>
    </location>
</feature>
<dbReference type="InterPro" id="IPR020846">
    <property type="entry name" value="MFS_dom"/>
</dbReference>
<dbReference type="GO" id="GO:0022857">
    <property type="term" value="F:transmembrane transporter activity"/>
    <property type="evidence" value="ECO:0007669"/>
    <property type="project" value="InterPro"/>
</dbReference>
<feature type="transmembrane region" description="Helical" evidence="3">
    <location>
        <begin position="422"/>
        <end position="444"/>
    </location>
</feature>
<dbReference type="PROSITE" id="PS50850">
    <property type="entry name" value="MFS"/>
    <property type="match status" value="1"/>
</dbReference>
<feature type="compositionally biased region" description="Low complexity" evidence="2">
    <location>
        <begin position="147"/>
        <end position="160"/>
    </location>
</feature>
<feature type="transmembrane region" description="Helical" evidence="3">
    <location>
        <begin position="265"/>
        <end position="281"/>
    </location>
</feature>
<proteinExistence type="predicted"/>
<keyword evidence="3" id="KW-1133">Transmembrane helix</keyword>
<organism evidence="5 6">
    <name type="scientific">Crotalus adamanteus</name>
    <name type="common">Eastern diamondback rattlesnake</name>
    <dbReference type="NCBI Taxonomy" id="8729"/>
    <lineage>
        <taxon>Eukaryota</taxon>
        <taxon>Metazoa</taxon>
        <taxon>Chordata</taxon>
        <taxon>Craniata</taxon>
        <taxon>Vertebrata</taxon>
        <taxon>Euteleostomi</taxon>
        <taxon>Lepidosauria</taxon>
        <taxon>Squamata</taxon>
        <taxon>Bifurcata</taxon>
        <taxon>Unidentata</taxon>
        <taxon>Episquamata</taxon>
        <taxon>Toxicofera</taxon>
        <taxon>Serpentes</taxon>
        <taxon>Colubroidea</taxon>
        <taxon>Viperidae</taxon>
        <taxon>Crotalinae</taxon>
        <taxon>Crotalus</taxon>
    </lineage>
</organism>
<evidence type="ECO:0000259" key="4">
    <source>
        <dbReference type="PROSITE" id="PS50850"/>
    </source>
</evidence>
<dbReference type="InterPro" id="IPR050327">
    <property type="entry name" value="Proton-linked_MCT"/>
</dbReference>
<evidence type="ECO:0000256" key="1">
    <source>
        <dbReference type="ARBA" id="ARBA00004141"/>
    </source>
</evidence>
<feature type="transmembrane region" description="Helical" evidence="3">
    <location>
        <begin position="240"/>
        <end position="258"/>
    </location>
</feature>